<protein>
    <submittedName>
        <fullName evidence="2">Uncharacterized protein</fullName>
    </submittedName>
</protein>
<gene>
    <name evidence="2" type="ORF">RHSIM_RhsimUnG0003200</name>
</gene>
<evidence type="ECO:0000313" key="3">
    <source>
        <dbReference type="Proteomes" id="UP000626092"/>
    </source>
</evidence>
<dbReference type="Proteomes" id="UP000626092">
    <property type="component" value="Unassembled WGS sequence"/>
</dbReference>
<keyword evidence="3" id="KW-1185">Reference proteome</keyword>
<organism evidence="2 3">
    <name type="scientific">Rhododendron simsii</name>
    <name type="common">Sims's rhododendron</name>
    <dbReference type="NCBI Taxonomy" id="118357"/>
    <lineage>
        <taxon>Eukaryota</taxon>
        <taxon>Viridiplantae</taxon>
        <taxon>Streptophyta</taxon>
        <taxon>Embryophyta</taxon>
        <taxon>Tracheophyta</taxon>
        <taxon>Spermatophyta</taxon>
        <taxon>Magnoliopsida</taxon>
        <taxon>eudicotyledons</taxon>
        <taxon>Gunneridae</taxon>
        <taxon>Pentapetalae</taxon>
        <taxon>asterids</taxon>
        <taxon>Ericales</taxon>
        <taxon>Ericaceae</taxon>
        <taxon>Ericoideae</taxon>
        <taxon>Rhodoreae</taxon>
        <taxon>Rhododendron</taxon>
    </lineage>
</organism>
<evidence type="ECO:0000256" key="1">
    <source>
        <dbReference type="SAM" id="MobiDB-lite"/>
    </source>
</evidence>
<proteinExistence type="predicted"/>
<reference evidence="2" key="1">
    <citation type="submission" date="2019-11" db="EMBL/GenBank/DDBJ databases">
        <authorList>
            <person name="Liu Y."/>
            <person name="Hou J."/>
            <person name="Li T.-Q."/>
            <person name="Guan C.-H."/>
            <person name="Wu X."/>
            <person name="Wu H.-Z."/>
            <person name="Ling F."/>
            <person name="Zhang R."/>
            <person name="Shi X.-G."/>
            <person name="Ren J.-P."/>
            <person name="Chen E.-F."/>
            <person name="Sun J.-M."/>
        </authorList>
    </citation>
    <scope>NUCLEOTIDE SEQUENCE</scope>
    <source>
        <strain evidence="2">Adult_tree_wgs_1</strain>
        <tissue evidence="2">Leaves</tissue>
    </source>
</reference>
<evidence type="ECO:0000313" key="2">
    <source>
        <dbReference type="EMBL" id="KAF7117135.1"/>
    </source>
</evidence>
<accession>A0A834FXA2</accession>
<dbReference type="EMBL" id="WJXA01000020">
    <property type="protein sequence ID" value="KAF7117135.1"/>
    <property type="molecule type" value="Genomic_DNA"/>
</dbReference>
<comment type="caution">
    <text evidence="2">The sequence shown here is derived from an EMBL/GenBank/DDBJ whole genome shotgun (WGS) entry which is preliminary data.</text>
</comment>
<name>A0A834FXA2_RHOSS</name>
<dbReference type="AlphaFoldDB" id="A0A834FXA2"/>
<feature type="compositionally biased region" description="Low complexity" evidence="1">
    <location>
        <begin position="81"/>
        <end position="91"/>
    </location>
</feature>
<feature type="region of interest" description="Disordered" evidence="1">
    <location>
        <begin position="78"/>
        <end position="97"/>
    </location>
</feature>
<sequence length="324" mass="37428">MDKSMILSEFCYHESPIIYEGVSNNNEIIVEANSKATGTINIREDGECITWCLFRSRESYPDVPRPLCIQVGQGTRFSQDSMRPMSSSSSPEPYGTSFDTYGRYTQRGRHIKPLDEHEHQGRLKWQAEKSIKYDMEKVIEDSAVVDEEKHKQLVFHCIRNHILKYQKAYQILQDDAEYNKLRGEMFSTDYSVLDLYFSVNRIAPSGIADWFDEASLGGGVLAPSIRIIILSRISNSRYTFLALLICKRRQTCVRKIHSSFEHPPMSFFMFEEEFEGKADSLTDHGQNIGRDHHAEKQESCETIGVYAMEKEESCSQSRKRRSKK</sequence>